<protein>
    <recommendedName>
        <fullName evidence="3">AB hydrolase-1 domain-containing protein</fullName>
    </recommendedName>
</protein>
<name>A0A1R3REZ7_ASPC5</name>
<evidence type="ECO:0000313" key="2">
    <source>
        <dbReference type="Proteomes" id="UP000188318"/>
    </source>
</evidence>
<reference evidence="2" key="1">
    <citation type="journal article" date="2017" name="Genome Biol.">
        <title>Comparative genomics reveals high biological diversity and specific adaptations in the industrially and medically important fungal genus Aspergillus.</title>
        <authorList>
            <person name="de Vries R.P."/>
            <person name="Riley R."/>
            <person name="Wiebenga A."/>
            <person name="Aguilar-Osorio G."/>
            <person name="Amillis S."/>
            <person name="Uchima C.A."/>
            <person name="Anderluh G."/>
            <person name="Asadollahi M."/>
            <person name="Askin M."/>
            <person name="Barry K."/>
            <person name="Battaglia E."/>
            <person name="Bayram O."/>
            <person name="Benocci T."/>
            <person name="Braus-Stromeyer S.A."/>
            <person name="Caldana C."/>
            <person name="Canovas D."/>
            <person name="Cerqueira G.C."/>
            <person name="Chen F."/>
            <person name="Chen W."/>
            <person name="Choi C."/>
            <person name="Clum A."/>
            <person name="Dos Santos R.A."/>
            <person name="Damasio A.R."/>
            <person name="Diallinas G."/>
            <person name="Emri T."/>
            <person name="Fekete E."/>
            <person name="Flipphi M."/>
            <person name="Freyberg S."/>
            <person name="Gallo A."/>
            <person name="Gournas C."/>
            <person name="Habgood R."/>
            <person name="Hainaut M."/>
            <person name="Harispe M.L."/>
            <person name="Henrissat B."/>
            <person name="Hilden K.S."/>
            <person name="Hope R."/>
            <person name="Hossain A."/>
            <person name="Karabika E."/>
            <person name="Karaffa L."/>
            <person name="Karanyi Z."/>
            <person name="Krasevec N."/>
            <person name="Kuo A."/>
            <person name="Kusch H."/>
            <person name="LaButti K."/>
            <person name="Lagendijk E.L."/>
            <person name="Lapidus A."/>
            <person name="Levasseur A."/>
            <person name="Lindquist E."/>
            <person name="Lipzen A."/>
            <person name="Logrieco A.F."/>
            <person name="MacCabe A."/>
            <person name="Maekelae M.R."/>
            <person name="Malavazi I."/>
            <person name="Melin P."/>
            <person name="Meyer V."/>
            <person name="Mielnichuk N."/>
            <person name="Miskei M."/>
            <person name="Molnar A.P."/>
            <person name="Mule G."/>
            <person name="Ngan C.Y."/>
            <person name="Orejas M."/>
            <person name="Orosz E."/>
            <person name="Ouedraogo J.P."/>
            <person name="Overkamp K.M."/>
            <person name="Park H.-S."/>
            <person name="Perrone G."/>
            <person name="Piumi F."/>
            <person name="Punt P.J."/>
            <person name="Ram A.F."/>
            <person name="Ramon A."/>
            <person name="Rauscher S."/>
            <person name="Record E."/>
            <person name="Riano-Pachon D.M."/>
            <person name="Robert V."/>
            <person name="Roehrig J."/>
            <person name="Ruller R."/>
            <person name="Salamov A."/>
            <person name="Salih N.S."/>
            <person name="Samson R.A."/>
            <person name="Sandor E."/>
            <person name="Sanguinetti M."/>
            <person name="Schuetze T."/>
            <person name="Sepcic K."/>
            <person name="Shelest E."/>
            <person name="Sherlock G."/>
            <person name="Sophianopoulou V."/>
            <person name="Squina F.M."/>
            <person name="Sun H."/>
            <person name="Susca A."/>
            <person name="Todd R.B."/>
            <person name="Tsang A."/>
            <person name="Unkles S.E."/>
            <person name="van de Wiele N."/>
            <person name="van Rossen-Uffink D."/>
            <person name="Oliveira J.V."/>
            <person name="Vesth T.C."/>
            <person name="Visser J."/>
            <person name="Yu J.-H."/>
            <person name="Zhou M."/>
            <person name="Andersen M.R."/>
            <person name="Archer D.B."/>
            <person name="Baker S.E."/>
            <person name="Benoit I."/>
            <person name="Brakhage A.A."/>
            <person name="Braus G.H."/>
            <person name="Fischer R."/>
            <person name="Frisvad J.C."/>
            <person name="Goldman G.H."/>
            <person name="Houbraken J."/>
            <person name="Oakley B."/>
            <person name="Pocsi I."/>
            <person name="Scazzocchio C."/>
            <person name="Seiboth B."/>
            <person name="vanKuyk P.A."/>
            <person name="Wortman J."/>
            <person name="Dyer P.S."/>
            <person name="Grigoriev I.V."/>
        </authorList>
    </citation>
    <scope>NUCLEOTIDE SEQUENCE [LARGE SCALE GENOMIC DNA]</scope>
    <source>
        <strain evidence="2">ITEM 5010</strain>
    </source>
</reference>
<dbReference type="EMBL" id="KV907505">
    <property type="protein sequence ID" value="OOF93066.1"/>
    <property type="molecule type" value="Genomic_DNA"/>
</dbReference>
<dbReference type="AlphaFoldDB" id="A0A1R3REZ7"/>
<proteinExistence type="predicted"/>
<dbReference type="Gene3D" id="3.40.50.1820">
    <property type="entry name" value="alpha/beta hydrolase"/>
    <property type="match status" value="1"/>
</dbReference>
<keyword evidence="2" id="KW-1185">Reference proteome</keyword>
<evidence type="ECO:0000313" key="1">
    <source>
        <dbReference type="EMBL" id="OOF93066.1"/>
    </source>
</evidence>
<dbReference type="InterPro" id="IPR029058">
    <property type="entry name" value="AB_hydrolase_fold"/>
</dbReference>
<dbReference type="OrthoDB" id="4475255at2759"/>
<dbReference type="SUPFAM" id="SSF53474">
    <property type="entry name" value="alpha/beta-Hydrolases"/>
    <property type="match status" value="1"/>
</dbReference>
<evidence type="ECO:0008006" key="3">
    <source>
        <dbReference type="Google" id="ProtNLM"/>
    </source>
</evidence>
<dbReference type="VEuPathDB" id="FungiDB:ASPCADRAFT_132785"/>
<organism evidence="1 2">
    <name type="scientific">Aspergillus carbonarius (strain ITEM 5010)</name>
    <dbReference type="NCBI Taxonomy" id="602072"/>
    <lineage>
        <taxon>Eukaryota</taxon>
        <taxon>Fungi</taxon>
        <taxon>Dikarya</taxon>
        <taxon>Ascomycota</taxon>
        <taxon>Pezizomycotina</taxon>
        <taxon>Eurotiomycetes</taxon>
        <taxon>Eurotiomycetidae</taxon>
        <taxon>Eurotiales</taxon>
        <taxon>Aspergillaceae</taxon>
        <taxon>Aspergillus</taxon>
        <taxon>Aspergillus subgen. Circumdati</taxon>
    </lineage>
</organism>
<sequence length="145" mass="15898">MSTQETAQTLYLEANGTTYAYRIIGNRSDDSPPLLMLSHVRSTIDTWDPFVINNLTATGRQIITYDYAGLGHSGGSIAPSIRGFALNLLAFLDVLLPTIHTPHVDVSWLFHGRLYRPAAGPRLSRCGTQTGSCWHGSLVWVGSRP</sequence>
<dbReference type="Proteomes" id="UP000188318">
    <property type="component" value="Unassembled WGS sequence"/>
</dbReference>
<accession>A0A1R3REZ7</accession>
<dbReference type="STRING" id="602072.A0A1R3REZ7"/>
<gene>
    <name evidence="1" type="ORF">ASPCADRAFT_132785</name>
</gene>